<evidence type="ECO:0000313" key="2">
    <source>
        <dbReference type="EMBL" id="KIQ61499.1"/>
    </source>
</evidence>
<dbReference type="PATRIC" id="fig|2064.6.peg.7489"/>
<reference evidence="2 3" key="1">
    <citation type="submission" date="2015-02" db="EMBL/GenBank/DDBJ databases">
        <title>Draft genome sequence of Kitasatospora griseola MF730-N6, a bafilomycin, terpentecin and satosporin producer.</title>
        <authorList>
            <person name="Arens J.C."/>
            <person name="Haltli B."/>
            <person name="Kerr R.G."/>
        </authorList>
    </citation>
    <scope>NUCLEOTIDE SEQUENCE [LARGE SCALE GENOMIC DNA]</scope>
    <source>
        <strain evidence="2 3">MF730-N6</strain>
    </source>
</reference>
<sequence length="89" mass="9575">MRRRMVRAAARSSSRPAARSVRAPFLGFAGFGGQAVVLLGEPVEALTQIVAAKVVPLAAEPEPHASRRPWASSRSRQIPRAHVGDRCGY</sequence>
<protein>
    <submittedName>
        <fullName evidence="2">Uncharacterized protein</fullName>
    </submittedName>
</protein>
<evidence type="ECO:0000313" key="3">
    <source>
        <dbReference type="Proteomes" id="UP000032066"/>
    </source>
</evidence>
<comment type="caution">
    <text evidence="2">The sequence shown here is derived from an EMBL/GenBank/DDBJ whole genome shotgun (WGS) entry which is preliminary data.</text>
</comment>
<proteinExistence type="predicted"/>
<dbReference type="Proteomes" id="UP000032066">
    <property type="component" value="Unassembled WGS sequence"/>
</dbReference>
<accession>A0A0D0PGF6</accession>
<organism evidence="2 3">
    <name type="scientific">Kitasatospora griseola</name>
    <name type="common">Streptomyces griseolosporeus</name>
    <dbReference type="NCBI Taxonomy" id="2064"/>
    <lineage>
        <taxon>Bacteria</taxon>
        <taxon>Bacillati</taxon>
        <taxon>Actinomycetota</taxon>
        <taxon>Actinomycetes</taxon>
        <taxon>Kitasatosporales</taxon>
        <taxon>Streptomycetaceae</taxon>
        <taxon>Kitasatospora</taxon>
    </lineage>
</organism>
<feature type="region of interest" description="Disordered" evidence="1">
    <location>
        <begin position="61"/>
        <end position="89"/>
    </location>
</feature>
<evidence type="ECO:0000256" key="1">
    <source>
        <dbReference type="SAM" id="MobiDB-lite"/>
    </source>
</evidence>
<name>A0A0D0PGF6_KITGR</name>
<gene>
    <name evidence="2" type="ORF">TR51_35445</name>
</gene>
<dbReference type="AlphaFoldDB" id="A0A0D0PGF6"/>
<dbReference type="EMBL" id="JXZB01000005">
    <property type="protein sequence ID" value="KIQ61499.1"/>
    <property type="molecule type" value="Genomic_DNA"/>
</dbReference>
<keyword evidence="3" id="KW-1185">Reference proteome</keyword>